<evidence type="ECO:0000256" key="1">
    <source>
        <dbReference type="SAM" id="MobiDB-lite"/>
    </source>
</evidence>
<feature type="region of interest" description="Disordered" evidence="1">
    <location>
        <begin position="133"/>
        <end position="163"/>
    </location>
</feature>
<feature type="compositionally biased region" description="Basic and acidic residues" evidence="1">
    <location>
        <begin position="139"/>
        <end position="150"/>
    </location>
</feature>
<proteinExistence type="predicted"/>
<feature type="transmembrane region" description="Helical" evidence="2">
    <location>
        <begin position="58"/>
        <end position="75"/>
    </location>
</feature>
<dbReference type="InterPro" id="IPR007251">
    <property type="entry name" value="Iron_permease_Fet4"/>
</dbReference>
<evidence type="ECO:0000313" key="3">
    <source>
        <dbReference type="EMBL" id="MDJ1158147.1"/>
    </source>
</evidence>
<name>A0ABT7AFI6_9HYPH</name>
<accession>A0ABT7AFI6</accession>
<keyword evidence="2" id="KW-1133">Transmembrane helix</keyword>
<reference evidence="3 4" key="1">
    <citation type="submission" date="2023-05" db="EMBL/GenBank/DDBJ databases">
        <title>Chelatococcus sp. nov., a moderately thermophilic bacterium isolated from hot spring microbial mat.</title>
        <authorList>
            <person name="Hu C.-J."/>
            <person name="Li W.-J."/>
        </authorList>
    </citation>
    <scope>NUCLEOTIDE SEQUENCE [LARGE SCALE GENOMIC DNA]</scope>
    <source>
        <strain evidence="3 4">SYSU G07232</strain>
    </source>
</reference>
<protein>
    <submittedName>
        <fullName evidence="3">Low affinity iron permease family protein</fullName>
    </submittedName>
</protein>
<gene>
    <name evidence="3" type="ORF">QNA08_07870</name>
</gene>
<keyword evidence="2" id="KW-0812">Transmembrane</keyword>
<keyword evidence="2" id="KW-0472">Membrane</keyword>
<comment type="caution">
    <text evidence="3">The sequence shown here is derived from an EMBL/GenBank/DDBJ whole genome shotgun (WGS) entry which is preliminary data.</text>
</comment>
<evidence type="ECO:0000256" key="2">
    <source>
        <dbReference type="SAM" id="Phobius"/>
    </source>
</evidence>
<keyword evidence="4" id="KW-1185">Reference proteome</keyword>
<dbReference type="EMBL" id="JASJEV010000004">
    <property type="protein sequence ID" value="MDJ1158147.1"/>
    <property type="molecule type" value="Genomic_DNA"/>
</dbReference>
<dbReference type="Proteomes" id="UP001321492">
    <property type="component" value="Unassembled WGS sequence"/>
</dbReference>
<dbReference type="Pfam" id="PF04120">
    <property type="entry name" value="Iron_permease"/>
    <property type="match status" value="1"/>
</dbReference>
<organism evidence="3 4">
    <name type="scientific">Chelatococcus albus</name>
    <dbReference type="NCBI Taxonomy" id="3047466"/>
    <lineage>
        <taxon>Bacteria</taxon>
        <taxon>Pseudomonadati</taxon>
        <taxon>Pseudomonadota</taxon>
        <taxon>Alphaproteobacteria</taxon>
        <taxon>Hyphomicrobiales</taxon>
        <taxon>Chelatococcaceae</taxon>
        <taxon>Chelatococcus</taxon>
    </lineage>
</organism>
<evidence type="ECO:0000313" key="4">
    <source>
        <dbReference type="Proteomes" id="UP001321492"/>
    </source>
</evidence>
<dbReference type="RefSeq" id="WP_283740148.1">
    <property type="nucleotide sequence ID" value="NZ_JASJEV010000004.1"/>
</dbReference>
<feature type="transmembrane region" description="Helical" evidence="2">
    <location>
        <begin position="21"/>
        <end position="46"/>
    </location>
</feature>
<sequence>MRYARYKAAARKPDRFSRFATLVAHWAGKPVVFGCALAAMILWALVGPFFGFSDVWQLSVNTGTTIITFLMVFVIQNTQNRDSAAIQIKIDELIRVSKEAHNSLLDLEELSEEELEEFRAHYEMLAREARARSMRRAHRADENAGHERSTKNAPTRGPKSERG</sequence>